<dbReference type="InterPro" id="IPR013783">
    <property type="entry name" value="Ig-like_fold"/>
</dbReference>
<feature type="chain" id="PRO_5027932820" evidence="9">
    <location>
        <begin position="18"/>
        <end position="343"/>
    </location>
</feature>
<evidence type="ECO:0000256" key="4">
    <source>
        <dbReference type="ARBA" id="ARBA00022859"/>
    </source>
</evidence>
<name>A0A6P8VN81_GYMAC</name>
<accession>A0A6P8VN81</accession>
<dbReference type="InterPro" id="IPR052051">
    <property type="entry name" value="TCR_complex_component"/>
</dbReference>
<dbReference type="Gene3D" id="2.60.40.10">
    <property type="entry name" value="Immunoglobulins"/>
    <property type="match status" value="2"/>
</dbReference>
<dbReference type="Pfam" id="PF07686">
    <property type="entry name" value="V-set"/>
    <property type="match status" value="2"/>
</dbReference>
<keyword evidence="8" id="KW-0812">Transmembrane</keyword>
<dbReference type="GO" id="GO:0005886">
    <property type="term" value="C:plasma membrane"/>
    <property type="evidence" value="ECO:0007669"/>
    <property type="project" value="UniProtKB-SubCell"/>
</dbReference>
<evidence type="ECO:0000256" key="8">
    <source>
        <dbReference type="SAM" id="Phobius"/>
    </source>
</evidence>
<evidence type="ECO:0000313" key="12">
    <source>
        <dbReference type="RefSeq" id="XP_034092101.1"/>
    </source>
</evidence>
<keyword evidence="11" id="KW-1185">Reference proteome</keyword>
<dbReference type="RefSeq" id="XP_034092101.1">
    <property type="nucleotide sequence ID" value="XM_034236210.1"/>
</dbReference>
<evidence type="ECO:0000256" key="1">
    <source>
        <dbReference type="ARBA" id="ARBA00004236"/>
    </source>
</evidence>
<evidence type="ECO:0000256" key="3">
    <source>
        <dbReference type="ARBA" id="ARBA00022729"/>
    </source>
</evidence>
<gene>
    <name evidence="12" type="primary">LOC117559441</name>
</gene>
<dbReference type="InParanoid" id="A0A6P8VN81"/>
<dbReference type="PANTHER" id="PTHR19433:SF127">
    <property type="entry name" value="NITR9"/>
    <property type="match status" value="1"/>
</dbReference>
<dbReference type="Proteomes" id="UP000515161">
    <property type="component" value="Unplaced"/>
</dbReference>
<keyword evidence="7" id="KW-0325">Glycoprotein</keyword>
<evidence type="ECO:0000259" key="10">
    <source>
        <dbReference type="PROSITE" id="PS50835"/>
    </source>
</evidence>
<evidence type="ECO:0000256" key="7">
    <source>
        <dbReference type="ARBA" id="ARBA00023180"/>
    </source>
</evidence>
<dbReference type="AlphaFoldDB" id="A0A6P8VN81"/>
<evidence type="ECO:0000256" key="2">
    <source>
        <dbReference type="ARBA" id="ARBA00022475"/>
    </source>
</evidence>
<keyword evidence="8" id="KW-1133">Transmembrane helix</keyword>
<protein>
    <submittedName>
        <fullName evidence="12">Uncharacterized protein LOC117559441</fullName>
    </submittedName>
</protein>
<evidence type="ECO:0000256" key="9">
    <source>
        <dbReference type="SAM" id="SignalP"/>
    </source>
</evidence>
<keyword evidence="2" id="KW-1003">Cell membrane</keyword>
<keyword evidence="6" id="KW-1015">Disulfide bond</keyword>
<dbReference type="SMART" id="SM00409">
    <property type="entry name" value="IG"/>
    <property type="match status" value="2"/>
</dbReference>
<dbReference type="SMART" id="SM00406">
    <property type="entry name" value="IGv"/>
    <property type="match status" value="2"/>
</dbReference>
<dbReference type="OrthoDB" id="6370831at2759"/>
<dbReference type="GO" id="GO:0002376">
    <property type="term" value="P:immune system process"/>
    <property type="evidence" value="ECO:0007669"/>
    <property type="project" value="UniProtKB-KW"/>
</dbReference>
<dbReference type="PANTHER" id="PTHR19433">
    <property type="entry name" value="T-CELL RECEPTOR ALPHA CHAIN V REGION-RELATED"/>
    <property type="match status" value="1"/>
</dbReference>
<reference evidence="12" key="1">
    <citation type="submission" date="2025-08" db="UniProtKB">
        <authorList>
            <consortium name="RefSeq"/>
        </authorList>
    </citation>
    <scope>IDENTIFICATION</scope>
</reference>
<proteinExistence type="predicted"/>
<keyword evidence="3 9" id="KW-0732">Signal</keyword>
<evidence type="ECO:0000313" key="11">
    <source>
        <dbReference type="Proteomes" id="UP000515161"/>
    </source>
</evidence>
<feature type="signal peptide" evidence="9">
    <location>
        <begin position="1"/>
        <end position="17"/>
    </location>
</feature>
<evidence type="ECO:0000256" key="5">
    <source>
        <dbReference type="ARBA" id="ARBA00023136"/>
    </source>
</evidence>
<dbReference type="InterPro" id="IPR036179">
    <property type="entry name" value="Ig-like_dom_sf"/>
</dbReference>
<keyword evidence="5 8" id="KW-0472">Membrane</keyword>
<dbReference type="InterPro" id="IPR007110">
    <property type="entry name" value="Ig-like_dom"/>
</dbReference>
<dbReference type="InterPro" id="IPR013106">
    <property type="entry name" value="Ig_V-set"/>
</dbReference>
<keyword evidence="4" id="KW-0391">Immunity</keyword>
<dbReference type="FunCoup" id="A0A6P8VN81">
    <property type="interactions" value="93"/>
</dbReference>
<dbReference type="InterPro" id="IPR003599">
    <property type="entry name" value="Ig_sub"/>
</dbReference>
<dbReference type="GO" id="GO:0009617">
    <property type="term" value="P:response to bacterium"/>
    <property type="evidence" value="ECO:0007669"/>
    <property type="project" value="TreeGrafter"/>
</dbReference>
<evidence type="ECO:0000256" key="6">
    <source>
        <dbReference type="ARBA" id="ARBA00023157"/>
    </source>
</evidence>
<comment type="subcellular location">
    <subcellularLocation>
        <location evidence="1">Cell membrane</location>
    </subcellularLocation>
</comment>
<organism evidence="11 12">
    <name type="scientific">Gymnodraco acuticeps</name>
    <name type="common">Antarctic dragonfish</name>
    <dbReference type="NCBI Taxonomy" id="8218"/>
    <lineage>
        <taxon>Eukaryota</taxon>
        <taxon>Metazoa</taxon>
        <taxon>Chordata</taxon>
        <taxon>Craniata</taxon>
        <taxon>Vertebrata</taxon>
        <taxon>Euteleostomi</taxon>
        <taxon>Actinopterygii</taxon>
        <taxon>Neopterygii</taxon>
        <taxon>Teleostei</taxon>
        <taxon>Neoteleostei</taxon>
        <taxon>Acanthomorphata</taxon>
        <taxon>Eupercaria</taxon>
        <taxon>Perciformes</taxon>
        <taxon>Notothenioidei</taxon>
        <taxon>Bathydraconidae</taxon>
        <taxon>Gymnodraco</taxon>
    </lineage>
</organism>
<dbReference type="PROSITE" id="PS50835">
    <property type="entry name" value="IG_LIKE"/>
    <property type="match status" value="2"/>
</dbReference>
<dbReference type="SUPFAM" id="SSF48726">
    <property type="entry name" value="Immunoglobulin"/>
    <property type="match status" value="2"/>
</dbReference>
<feature type="domain" description="Ig-like" evidence="10">
    <location>
        <begin position="145"/>
        <end position="237"/>
    </location>
</feature>
<feature type="domain" description="Ig-like" evidence="10">
    <location>
        <begin position="43"/>
        <end position="124"/>
    </location>
</feature>
<dbReference type="GeneID" id="117559441"/>
<feature type="transmembrane region" description="Helical" evidence="8">
    <location>
        <begin position="261"/>
        <end position="285"/>
    </location>
</feature>
<dbReference type="KEGG" id="gacu:117559441"/>
<sequence>MVAFPLFALFCTRLCLGIMAETTKGTLSTSVREDRGFVSAKTGENLTLPCFYEGIVAARLYWYKQTVGQKPNLISTFYMYNKNIDFYGEFKNNSRFTLNAEKGKGKNHLTITDLRVSDSGTYFCINCYLYTLEISQSTLVNVKGSDLTALVHQSASETVQSGGFVTLNCTVLTGSCDGEHSVYWFKHSEDSPGLIYTRGGRNDQCERKPNTQTQTCEYNLPMESLNPSHAGTYYCAVASCGHILFGNGTKLDFEAGVDSGFLVHFSSIALTFTTILSVLLAFLVCMMNKKNSCQSTVPSTAEAEEYQRGENIYYAALGVNMKNRSRRQRDPTWSECVYYSVKQ</sequence>